<gene>
    <name evidence="1" type="ORF">LN051_04470</name>
</gene>
<dbReference type="RefSeq" id="WP_229293356.1">
    <property type="nucleotide sequence ID" value="NZ_CP086654.1"/>
</dbReference>
<proteinExistence type="predicted"/>
<name>A0ABY3PF11_9STAP</name>
<dbReference type="Proteomes" id="UP001197626">
    <property type="component" value="Chromosome"/>
</dbReference>
<sequence length="62" mass="6861">MENSTGTELVMFHYAKVTQIINLLANSQEKAQTAISKILVNKFGFNQNVANAVAYTFVLIVL</sequence>
<keyword evidence="2" id="KW-1185">Reference proteome</keyword>
<evidence type="ECO:0000313" key="1">
    <source>
        <dbReference type="EMBL" id="UEX90876.1"/>
    </source>
</evidence>
<accession>A0ABY3PF11</accession>
<reference evidence="1 2" key="1">
    <citation type="journal article" date="2022" name="Pathogens">
        <title>Staphylococcus ratti sp. nov. Isolated from a Lab Rat.</title>
        <authorList>
            <person name="Kovarovic V."/>
            <person name="Sedlacek I."/>
            <person name="Petras P."/>
            <person name="Kralova S."/>
            <person name="Maslanova I."/>
            <person name="Svec P."/>
            <person name="Neumann-Schaal M."/>
            <person name="Botka T."/>
            <person name="Gelbicova T."/>
            <person name="Stankova E."/>
            <person name="Doskar J."/>
            <person name="Pantucek R."/>
        </authorList>
    </citation>
    <scope>NUCLEOTIDE SEQUENCE [LARGE SCALE GENOMIC DNA]</scope>
    <source>
        <strain evidence="1 2">CCM 9025</strain>
    </source>
</reference>
<evidence type="ECO:0000313" key="2">
    <source>
        <dbReference type="Proteomes" id="UP001197626"/>
    </source>
</evidence>
<dbReference type="EMBL" id="CP086654">
    <property type="protein sequence ID" value="UEX90876.1"/>
    <property type="molecule type" value="Genomic_DNA"/>
</dbReference>
<protein>
    <submittedName>
        <fullName evidence="1">Uncharacterized protein</fullName>
    </submittedName>
</protein>
<organism evidence="1 2">
    <name type="scientific">Staphylococcus ratti</name>
    <dbReference type="NCBI Taxonomy" id="2892440"/>
    <lineage>
        <taxon>Bacteria</taxon>
        <taxon>Bacillati</taxon>
        <taxon>Bacillota</taxon>
        <taxon>Bacilli</taxon>
        <taxon>Bacillales</taxon>
        <taxon>Staphylococcaceae</taxon>
        <taxon>Staphylococcus</taxon>
    </lineage>
</organism>